<dbReference type="Pfam" id="PF01619">
    <property type="entry name" value="Pro_dh"/>
    <property type="match status" value="1"/>
</dbReference>
<dbReference type="GO" id="GO:0005739">
    <property type="term" value="C:mitochondrion"/>
    <property type="evidence" value="ECO:0007669"/>
    <property type="project" value="TreeGrafter"/>
</dbReference>
<evidence type="ECO:0000256" key="5">
    <source>
        <dbReference type="ARBA" id="ARBA00023002"/>
    </source>
</evidence>
<dbReference type="Pfam" id="PF03807">
    <property type="entry name" value="F420_oxidored"/>
    <property type="match status" value="1"/>
</dbReference>
<organism evidence="10 11">
    <name type="scientific">Fusarium phyllophilum</name>
    <dbReference type="NCBI Taxonomy" id="47803"/>
    <lineage>
        <taxon>Eukaryota</taxon>
        <taxon>Fungi</taxon>
        <taxon>Dikarya</taxon>
        <taxon>Ascomycota</taxon>
        <taxon>Pezizomycotina</taxon>
        <taxon>Sordariomycetes</taxon>
        <taxon>Hypocreomycetidae</taxon>
        <taxon>Hypocreales</taxon>
        <taxon>Nectriaceae</taxon>
        <taxon>Fusarium</taxon>
        <taxon>Fusarium fujikuroi species complex</taxon>
    </lineage>
</organism>
<dbReference type="SUPFAM" id="SSF51730">
    <property type="entry name" value="FAD-linked oxidoreductase"/>
    <property type="match status" value="1"/>
</dbReference>
<comment type="caution">
    <text evidence="10">The sequence shown here is derived from an EMBL/GenBank/DDBJ whole genome shotgun (WGS) entry which is preliminary data.</text>
</comment>
<dbReference type="Proteomes" id="UP000582016">
    <property type="component" value="Unassembled WGS sequence"/>
</dbReference>
<dbReference type="Pfam" id="PF14748">
    <property type="entry name" value="P5CR_dimer"/>
    <property type="match status" value="1"/>
</dbReference>
<dbReference type="Gene3D" id="1.10.3730.10">
    <property type="entry name" value="ProC C-terminal domain-like"/>
    <property type="match status" value="1"/>
</dbReference>
<gene>
    <name evidence="10" type="ORF">FPHYL_8014</name>
</gene>
<sequence length="842" mass="91953">MTTLSTTTRSRAAQGLTLTLRPTSRVRRDSLIALARYSSTNAAAALEATRTNTPVAKGAESPLSELPPLVLYRSLLVNSISSRPWILIPSLHLLQKLSNPANPYLFNVDRNPLLRGLLKHTFYKQFCAGETGAETQSTMRSLQDMGFKGTILTFAKETVFDAKTGKDQGFGIEASSSNECQWCDNIEAWREGTVRTVELLREGDQLAVKMTGAGPGVCDAFANGTELPKQFVDACHEIAQKCKDRGAYILIDAESQHYQWGIFRLGMELQQKFNTDGKVVLYNSYQAYLKSTHDTLAKHLQAALDKGFTLGIKVVRGAYMASDPRSLIHDTKQDTDDSYNQIAQGVLRQEFRSFGTTKPFPSAQLLLASHNKESLVRAHETHQQRTKAGLPTVPVKFAQLHGMSDEVSFGLLKLKDDAGVAPEVYKCTTWGTLPECMAYLTRRAIENRDAAARTLDEYSALKSELWRRMAFWRIIGSAPVDTTPHQNKEITFLHLHDVSTSFQSWFGLFLRVKSQDRLPILCHRIVYPATTDIATMAGLSNATLTILGTGNITKPIVKNLLPAIKDGETDLPFTKIIACVRSEGSESKLNDQFSEYSSILTVSRGDNIKAVQSGDVIVLGVDPADIADVLSQDGIRDALSGKLLISVAAGWTKEKLESTLYGSETTKENASGRAWVIRTLPNIACMVSEGLIAIEKSPTEPQVPAELMNLTKDLFNTIGQTTEVAPRLMNATTAVGGSTPAMWAIICDAFIDASVAVGVPRATAQTMIYQSMKGSAAMLQSGLQPGDLRDQGTSPEGCTIGGIMVLEEAGVRGHLGRALREAVTLARLMETTTHVNDTRPTS</sequence>
<name>A0A8H5JJ03_9HYPO</name>
<dbReference type="SUPFAM" id="SSF51735">
    <property type="entry name" value="NAD(P)-binding Rossmann-fold domains"/>
    <property type="match status" value="1"/>
</dbReference>
<dbReference type="FunFam" id="1.10.3730.10:FF:000001">
    <property type="entry name" value="Pyrroline-5-carboxylate reductase"/>
    <property type="match status" value="1"/>
</dbReference>
<dbReference type="PANTHER" id="PTHR13914">
    <property type="entry name" value="PROLINE OXIDASE"/>
    <property type="match status" value="1"/>
</dbReference>
<dbReference type="SUPFAM" id="SSF48179">
    <property type="entry name" value="6-phosphogluconate dehydrogenase C-terminal domain-like"/>
    <property type="match status" value="1"/>
</dbReference>
<keyword evidence="11" id="KW-1185">Reference proteome</keyword>
<evidence type="ECO:0000259" key="7">
    <source>
        <dbReference type="Pfam" id="PF01619"/>
    </source>
</evidence>
<dbReference type="AlphaFoldDB" id="A0A8H5JJ03"/>
<dbReference type="EMBL" id="JAAOAQ010000291">
    <property type="protein sequence ID" value="KAF5556243.1"/>
    <property type="molecule type" value="Genomic_DNA"/>
</dbReference>
<reference evidence="10 11" key="1">
    <citation type="submission" date="2020-05" db="EMBL/GenBank/DDBJ databases">
        <title>Identification and distribution of gene clusters putatively required for synthesis of sphingolipid metabolism inhibitors in phylogenetically diverse species of the filamentous fungus Fusarium.</title>
        <authorList>
            <person name="Kim H.-S."/>
            <person name="Busman M."/>
            <person name="Brown D.W."/>
            <person name="Divon H."/>
            <person name="Uhlig S."/>
            <person name="Proctor R.H."/>
        </authorList>
    </citation>
    <scope>NUCLEOTIDE SEQUENCE [LARGE SCALE GENOMIC DNA]</scope>
    <source>
        <strain evidence="10 11">NRRL 13617</strain>
    </source>
</reference>
<dbReference type="GO" id="GO:0071949">
    <property type="term" value="F:FAD binding"/>
    <property type="evidence" value="ECO:0007669"/>
    <property type="project" value="TreeGrafter"/>
</dbReference>
<proteinExistence type="inferred from homology"/>
<dbReference type="InterPro" id="IPR029036">
    <property type="entry name" value="P5CR_dimer"/>
</dbReference>
<dbReference type="OrthoDB" id="5464at2759"/>
<feature type="domain" description="Pyrroline-5-carboxylate reductase dimerisation" evidence="9">
    <location>
        <begin position="727"/>
        <end position="826"/>
    </location>
</feature>
<keyword evidence="4" id="KW-0521">NADP</keyword>
<evidence type="ECO:0000259" key="8">
    <source>
        <dbReference type="Pfam" id="PF03807"/>
    </source>
</evidence>
<evidence type="ECO:0000256" key="4">
    <source>
        <dbReference type="ARBA" id="ARBA00022857"/>
    </source>
</evidence>
<dbReference type="PANTHER" id="PTHR13914:SF0">
    <property type="entry name" value="PROLINE DEHYDROGENASE 1, MITOCHONDRIAL"/>
    <property type="match status" value="1"/>
</dbReference>
<evidence type="ECO:0000256" key="2">
    <source>
        <dbReference type="ARBA" id="ARBA00005869"/>
    </source>
</evidence>
<dbReference type="GO" id="GO:0004735">
    <property type="term" value="F:pyrroline-5-carboxylate reductase activity"/>
    <property type="evidence" value="ECO:0007669"/>
    <property type="project" value="InterPro"/>
</dbReference>
<evidence type="ECO:0000256" key="1">
    <source>
        <dbReference type="ARBA" id="ARBA00005525"/>
    </source>
</evidence>
<evidence type="ECO:0000313" key="11">
    <source>
        <dbReference type="Proteomes" id="UP000582016"/>
    </source>
</evidence>
<protein>
    <recommendedName>
        <fullName evidence="3">proline dehydrogenase</fullName>
        <ecNumber evidence="3">1.5.5.2</ecNumber>
    </recommendedName>
</protein>
<dbReference type="EC" id="1.5.5.2" evidence="3"/>
<comment type="similarity">
    <text evidence="1">Belongs to the pyrroline-5-carboxylate reductase family.</text>
</comment>
<dbReference type="InterPro" id="IPR002872">
    <property type="entry name" value="Proline_DH_dom"/>
</dbReference>
<dbReference type="GO" id="GO:0004657">
    <property type="term" value="F:proline dehydrogenase activity"/>
    <property type="evidence" value="ECO:0007669"/>
    <property type="project" value="UniProtKB-EC"/>
</dbReference>
<keyword evidence="5" id="KW-0560">Oxidoreductase</keyword>
<comment type="similarity">
    <text evidence="2">Belongs to the proline oxidase family.</text>
</comment>
<evidence type="ECO:0000313" key="10">
    <source>
        <dbReference type="EMBL" id="KAF5556243.1"/>
    </source>
</evidence>
<dbReference type="InterPro" id="IPR008927">
    <property type="entry name" value="6-PGluconate_DH-like_C_sf"/>
</dbReference>
<dbReference type="GO" id="GO:0010133">
    <property type="term" value="P:L-proline catabolic process to L-glutamate"/>
    <property type="evidence" value="ECO:0007669"/>
    <property type="project" value="TreeGrafter"/>
</dbReference>
<feature type="domain" description="Proline dehydrogenase" evidence="7">
    <location>
        <begin position="138"/>
        <end position="452"/>
    </location>
</feature>
<dbReference type="InterPro" id="IPR036291">
    <property type="entry name" value="NAD(P)-bd_dom_sf"/>
</dbReference>
<evidence type="ECO:0000256" key="3">
    <source>
        <dbReference type="ARBA" id="ARBA00012695"/>
    </source>
</evidence>
<evidence type="ECO:0000256" key="6">
    <source>
        <dbReference type="ARBA" id="ARBA00023062"/>
    </source>
</evidence>
<dbReference type="Gene3D" id="3.20.20.220">
    <property type="match status" value="1"/>
</dbReference>
<dbReference type="Gene3D" id="3.40.50.720">
    <property type="entry name" value="NAD(P)-binding Rossmann-like Domain"/>
    <property type="match status" value="1"/>
</dbReference>
<dbReference type="InterPro" id="IPR028939">
    <property type="entry name" value="P5C_Rdtase_cat_N"/>
</dbReference>
<feature type="domain" description="Pyrroline-5-carboxylate reductase catalytic N-terminal" evidence="8">
    <location>
        <begin position="544"/>
        <end position="650"/>
    </location>
</feature>
<dbReference type="InterPro" id="IPR015659">
    <property type="entry name" value="Proline_oxidase"/>
</dbReference>
<keyword evidence="6" id="KW-0642">Proline metabolism</keyword>
<evidence type="ECO:0000259" key="9">
    <source>
        <dbReference type="Pfam" id="PF14748"/>
    </source>
</evidence>
<dbReference type="HAMAP" id="MF_01925">
    <property type="entry name" value="P5C_reductase"/>
    <property type="match status" value="1"/>
</dbReference>
<dbReference type="InterPro" id="IPR000304">
    <property type="entry name" value="Pyrroline-COOH_reductase"/>
</dbReference>
<accession>A0A8H5JJ03</accession>
<dbReference type="InterPro" id="IPR029041">
    <property type="entry name" value="FAD-linked_oxidoreductase-like"/>
</dbReference>